<accession>A0A9P4WC83</accession>
<feature type="compositionally biased region" description="Basic and acidic residues" evidence="1">
    <location>
        <begin position="282"/>
        <end position="306"/>
    </location>
</feature>
<feature type="compositionally biased region" description="Polar residues" evidence="1">
    <location>
        <begin position="36"/>
        <end position="47"/>
    </location>
</feature>
<reference evidence="2" key="1">
    <citation type="submission" date="2019-04" db="EMBL/GenBank/DDBJ databases">
        <title>Sequencing of skin fungus with MAO and IRED activity.</title>
        <authorList>
            <person name="Marsaioli A.J."/>
            <person name="Bonatto J.M.C."/>
            <person name="Reis Junior O."/>
        </authorList>
    </citation>
    <scope>NUCLEOTIDE SEQUENCE</scope>
    <source>
        <strain evidence="2">30M1</strain>
    </source>
</reference>
<feature type="region of interest" description="Disordered" evidence="1">
    <location>
        <begin position="110"/>
        <end position="134"/>
    </location>
</feature>
<dbReference type="AlphaFoldDB" id="A0A9P4WC83"/>
<feature type="compositionally biased region" description="Polar residues" evidence="1">
    <location>
        <begin position="10"/>
        <end position="25"/>
    </location>
</feature>
<feature type="region of interest" description="Disordered" evidence="1">
    <location>
        <begin position="282"/>
        <end position="310"/>
    </location>
</feature>
<evidence type="ECO:0000313" key="3">
    <source>
        <dbReference type="Proteomes" id="UP000801428"/>
    </source>
</evidence>
<evidence type="ECO:0000256" key="1">
    <source>
        <dbReference type="SAM" id="MobiDB-lite"/>
    </source>
</evidence>
<feature type="region of interest" description="Disordered" evidence="1">
    <location>
        <begin position="347"/>
        <end position="374"/>
    </location>
</feature>
<evidence type="ECO:0000313" key="2">
    <source>
        <dbReference type="EMBL" id="KAF3004189.1"/>
    </source>
</evidence>
<feature type="region of interest" description="Disordered" evidence="1">
    <location>
        <begin position="151"/>
        <end position="174"/>
    </location>
</feature>
<dbReference type="Proteomes" id="UP000801428">
    <property type="component" value="Unassembled WGS sequence"/>
</dbReference>
<gene>
    <name evidence="2" type="ORF">E8E13_006363</name>
</gene>
<proteinExistence type="predicted"/>
<dbReference type="OrthoDB" id="5373017at2759"/>
<organism evidence="2 3">
    <name type="scientific">Curvularia kusanoi</name>
    <name type="common">Cochliobolus kusanoi</name>
    <dbReference type="NCBI Taxonomy" id="90978"/>
    <lineage>
        <taxon>Eukaryota</taxon>
        <taxon>Fungi</taxon>
        <taxon>Dikarya</taxon>
        <taxon>Ascomycota</taxon>
        <taxon>Pezizomycotina</taxon>
        <taxon>Dothideomycetes</taxon>
        <taxon>Pleosporomycetidae</taxon>
        <taxon>Pleosporales</taxon>
        <taxon>Pleosporineae</taxon>
        <taxon>Pleosporaceae</taxon>
        <taxon>Curvularia</taxon>
    </lineage>
</organism>
<protein>
    <submittedName>
        <fullName evidence="2">Uncharacterized protein</fullName>
    </submittedName>
</protein>
<comment type="caution">
    <text evidence="2">The sequence shown here is derived from an EMBL/GenBank/DDBJ whole genome shotgun (WGS) entry which is preliminary data.</text>
</comment>
<name>A0A9P4WC83_CURKU</name>
<keyword evidence="3" id="KW-1185">Reference proteome</keyword>
<dbReference type="EMBL" id="SWKU01000008">
    <property type="protein sequence ID" value="KAF3004189.1"/>
    <property type="molecule type" value="Genomic_DNA"/>
</dbReference>
<feature type="compositionally biased region" description="Polar residues" evidence="1">
    <location>
        <begin position="56"/>
        <end position="67"/>
    </location>
</feature>
<feature type="region of interest" description="Disordered" evidence="1">
    <location>
        <begin position="1"/>
        <end position="77"/>
    </location>
</feature>
<sequence>MATDAPYYQKRTSQARVDFSSSVADTETGMPGNTEYRPTSIANTKQSNTDHHLQFYPQSGTRQSAADKQQKDSGRNDALGGLLEAATTAVTQDFTPMLPRETALVVPDPCSKRMKSNSTHQIDMTASAEDPSQEYEEIVAKRRRIDKVSTEPNFDISDGDTVMPPPAFKSSHSPSRDDLLIGARAAGVHSAAALFRRSSSKTTRKYTRPPMSKLFMSLNITPENFIALQALAKTYMLSPAHPERQSCVGNRGKGDTDMVKLRLFNCVKDFLSDGGVGEKFFGEHAEKPGEKESHEAAAALGEKEGGGEGLVWPRDGNKIISLVTPLMRRMVTNERQRLYAIDSRKSGKKLETETGTESLAEDPVQNSSPSTPVPDAELQLQVVLDPILQRSTDVQTPSSSPKVVTTSGAVNEDANCTRSTVITSPVASLAPLSTNTAEPHLTNINIFLTYVSSTSKSAKVDEKRISTTHPAHLTFYNYAVFLDQVDSMIAQAKLTWSSIKLAPAMQESESLRGLAAAANALQPDKDEQQVQQAPDFVPRYIVKTIGSLGWQIIDSAETWYHILTERAFATWADGVCNIIVELDIDHIQSAERTAREGV</sequence>